<dbReference type="AlphaFoldDB" id="A0A1N6QMI3"/>
<keyword evidence="10" id="KW-0175">Coiled coil</keyword>
<organism evidence="14 15">
    <name type="scientific">Halanaerobium kushneri</name>
    <dbReference type="NCBI Taxonomy" id="56779"/>
    <lineage>
        <taxon>Bacteria</taxon>
        <taxon>Bacillati</taxon>
        <taxon>Bacillota</taxon>
        <taxon>Clostridia</taxon>
        <taxon>Halanaerobiales</taxon>
        <taxon>Halanaerobiaceae</taxon>
        <taxon>Halanaerobium</taxon>
    </lineage>
</organism>
<protein>
    <submittedName>
        <fullName evidence="14">Methyl-accepting chemotaxis protein</fullName>
    </submittedName>
</protein>
<dbReference type="SUPFAM" id="SSF58104">
    <property type="entry name" value="Methyl-accepting chemotaxis protein (MCP) signaling domain"/>
    <property type="match status" value="1"/>
</dbReference>
<dbReference type="PANTHER" id="PTHR32089">
    <property type="entry name" value="METHYL-ACCEPTING CHEMOTAXIS PROTEIN MCPB"/>
    <property type="match status" value="1"/>
</dbReference>
<keyword evidence="7 9" id="KW-0807">Transducer</keyword>
<dbReference type="GO" id="GO:0007165">
    <property type="term" value="P:signal transduction"/>
    <property type="evidence" value="ECO:0007669"/>
    <property type="project" value="UniProtKB-KW"/>
</dbReference>
<dbReference type="SMART" id="SM00283">
    <property type="entry name" value="MA"/>
    <property type="match status" value="1"/>
</dbReference>
<keyword evidence="5 11" id="KW-1133">Transmembrane helix</keyword>
<dbReference type="InterPro" id="IPR033479">
    <property type="entry name" value="dCache_1"/>
</dbReference>
<evidence type="ECO:0000259" key="13">
    <source>
        <dbReference type="PROSITE" id="PS50885"/>
    </source>
</evidence>
<accession>A0A1N6QMI3</accession>
<dbReference type="Gene3D" id="1.10.287.950">
    <property type="entry name" value="Methyl-accepting chemotaxis protein"/>
    <property type="match status" value="2"/>
</dbReference>
<dbReference type="CDD" id="cd11386">
    <property type="entry name" value="MCP_signal"/>
    <property type="match status" value="1"/>
</dbReference>
<dbReference type="GO" id="GO:0006935">
    <property type="term" value="P:chemotaxis"/>
    <property type="evidence" value="ECO:0007669"/>
    <property type="project" value="UniProtKB-KW"/>
</dbReference>
<evidence type="ECO:0000256" key="4">
    <source>
        <dbReference type="ARBA" id="ARBA00022692"/>
    </source>
</evidence>
<dbReference type="InterPro" id="IPR003660">
    <property type="entry name" value="HAMP_dom"/>
</dbReference>
<proteinExistence type="inferred from homology"/>
<dbReference type="PROSITE" id="PS50111">
    <property type="entry name" value="CHEMOTAXIS_TRANSDUC_2"/>
    <property type="match status" value="1"/>
</dbReference>
<feature type="domain" description="Methyl-accepting transducer" evidence="12">
    <location>
        <begin position="411"/>
        <end position="668"/>
    </location>
</feature>
<dbReference type="CDD" id="cd06225">
    <property type="entry name" value="HAMP"/>
    <property type="match status" value="1"/>
</dbReference>
<dbReference type="Pfam" id="PF00672">
    <property type="entry name" value="HAMP"/>
    <property type="match status" value="1"/>
</dbReference>
<reference evidence="15" key="1">
    <citation type="submission" date="2017-01" db="EMBL/GenBank/DDBJ databases">
        <authorList>
            <person name="Varghese N."/>
            <person name="Submissions S."/>
        </authorList>
    </citation>
    <scope>NUCLEOTIDE SEQUENCE [LARGE SCALE GENOMIC DNA]</scope>
    <source>
        <strain evidence="15">ATCC 700103</strain>
    </source>
</reference>
<gene>
    <name evidence="14" type="ORF">SAMN05421834_10210</name>
</gene>
<keyword evidence="2" id="KW-1003">Cell membrane</keyword>
<evidence type="ECO:0000256" key="11">
    <source>
        <dbReference type="SAM" id="Phobius"/>
    </source>
</evidence>
<evidence type="ECO:0000259" key="12">
    <source>
        <dbReference type="PROSITE" id="PS50111"/>
    </source>
</evidence>
<feature type="coiled-coil region" evidence="10">
    <location>
        <begin position="384"/>
        <end position="467"/>
    </location>
</feature>
<dbReference type="Gene3D" id="6.10.340.10">
    <property type="match status" value="1"/>
</dbReference>
<dbReference type="OrthoDB" id="107771at2"/>
<keyword evidence="4 11" id="KW-0812">Transmembrane</keyword>
<dbReference type="GO" id="GO:0005886">
    <property type="term" value="C:plasma membrane"/>
    <property type="evidence" value="ECO:0007669"/>
    <property type="project" value="UniProtKB-SubCell"/>
</dbReference>
<keyword evidence="15" id="KW-1185">Reference proteome</keyword>
<evidence type="ECO:0000256" key="9">
    <source>
        <dbReference type="PROSITE-ProRule" id="PRU00284"/>
    </source>
</evidence>
<name>A0A1N6QMI3_9FIRM</name>
<comment type="subcellular location">
    <subcellularLocation>
        <location evidence="1">Cell membrane</location>
        <topology evidence="1">Multi-pass membrane protein</topology>
    </subcellularLocation>
</comment>
<keyword evidence="6 11" id="KW-0472">Membrane</keyword>
<dbReference type="Pfam" id="PF02743">
    <property type="entry name" value="dCache_1"/>
    <property type="match status" value="1"/>
</dbReference>
<evidence type="ECO:0000313" key="15">
    <source>
        <dbReference type="Proteomes" id="UP000185669"/>
    </source>
</evidence>
<sequence>MSAQKQNKNLSFFNSLKWKISAIIILILLLVLGAISYLTFNSASEIVRNQIDENINLVASSYQTNVKAMLKTLDRQIDTIKSNSSFNGYFALMEGLYPGGEADAGAREEFAANIDSFMGMQYSTAGALRSVRNNFENIEYAYLVMADGTVISDSRAYSAQALEDHDHYLKEKLNQNLYKNISFGTIHKENKQNYLLYNSPIYADDGETVTAYIVLALNPEIVYSELQSLNVENAENYKLINSDGQIIRAQERELFASQVDNDWFIDNVTEQNSVNSKEVGGYYLLKNQITKNLALAVEIPTEQMLAPVDRLGRTIWTVSGVFLVLALIITVFFISWQLKPLSSFMESFRKMKNGDLRDQVKMNKNALKRKDEIGIMAGIFNEMLEELSKLVVDINQQAESLNSSAEKMDQNSREVNQGAEDVGLAVENLSAGSEEQLAQIEESNNNVQRLNKEIKEVNKNAEEIEAGADEVLSSIEEGNQSVSSSINNINDLSQETKEVAELIQNLGRMSEEIGDIVVLINDISNQTNLLALNAAIEAARAGEAGRGFSVVADEIRSLAEESAGATEKISKLIEKIQLGVNKAVNSMDQNEELVEASVDSIEETSSIFKEIRKVSNNLGGSINNVVKRISSMREESENVENAINDIAKVTRDFASSSEQISASTEEQAASTDEILSTAVELKSMSENLLKNINDFNIE</sequence>
<feature type="domain" description="HAMP" evidence="13">
    <location>
        <begin position="335"/>
        <end position="392"/>
    </location>
</feature>
<comment type="similarity">
    <text evidence="8">Belongs to the methyl-accepting chemotaxis (MCP) protein family.</text>
</comment>
<evidence type="ECO:0000256" key="2">
    <source>
        <dbReference type="ARBA" id="ARBA00022475"/>
    </source>
</evidence>
<evidence type="ECO:0000313" key="14">
    <source>
        <dbReference type="EMBL" id="SIQ17810.1"/>
    </source>
</evidence>
<dbReference type="RefSeq" id="WP_076543695.1">
    <property type="nucleotide sequence ID" value="NZ_FTNC01000002.1"/>
</dbReference>
<feature type="transmembrane region" description="Helical" evidence="11">
    <location>
        <begin position="20"/>
        <end position="40"/>
    </location>
</feature>
<dbReference type="Proteomes" id="UP000185669">
    <property type="component" value="Unassembled WGS sequence"/>
</dbReference>
<dbReference type="EMBL" id="FTNC01000002">
    <property type="protein sequence ID" value="SIQ17810.1"/>
    <property type="molecule type" value="Genomic_DNA"/>
</dbReference>
<dbReference type="InterPro" id="IPR004089">
    <property type="entry name" value="MCPsignal_dom"/>
</dbReference>
<evidence type="ECO:0000256" key="7">
    <source>
        <dbReference type="ARBA" id="ARBA00023224"/>
    </source>
</evidence>
<dbReference type="PROSITE" id="PS50885">
    <property type="entry name" value="HAMP"/>
    <property type="match status" value="1"/>
</dbReference>
<evidence type="ECO:0000256" key="1">
    <source>
        <dbReference type="ARBA" id="ARBA00004651"/>
    </source>
</evidence>
<dbReference type="STRING" id="56779.SAMN05421834_10210"/>
<evidence type="ECO:0000256" key="8">
    <source>
        <dbReference type="ARBA" id="ARBA00029447"/>
    </source>
</evidence>
<evidence type="ECO:0000256" key="3">
    <source>
        <dbReference type="ARBA" id="ARBA00022500"/>
    </source>
</evidence>
<dbReference type="Pfam" id="PF00015">
    <property type="entry name" value="MCPsignal"/>
    <property type="match status" value="1"/>
</dbReference>
<keyword evidence="3" id="KW-0145">Chemotaxis</keyword>
<evidence type="ECO:0000256" key="6">
    <source>
        <dbReference type="ARBA" id="ARBA00023136"/>
    </source>
</evidence>
<evidence type="ECO:0000256" key="10">
    <source>
        <dbReference type="SAM" id="Coils"/>
    </source>
</evidence>
<feature type="coiled-coil region" evidence="10">
    <location>
        <begin position="622"/>
        <end position="652"/>
    </location>
</feature>
<dbReference type="PANTHER" id="PTHR32089:SF112">
    <property type="entry name" value="LYSOZYME-LIKE PROTEIN-RELATED"/>
    <property type="match status" value="1"/>
</dbReference>
<dbReference type="SMART" id="SM00304">
    <property type="entry name" value="HAMP"/>
    <property type="match status" value="3"/>
</dbReference>
<evidence type="ECO:0000256" key="5">
    <source>
        <dbReference type="ARBA" id="ARBA00022989"/>
    </source>
</evidence>
<feature type="transmembrane region" description="Helical" evidence="11">
    <location>
        <begin position="314"/>
        <end position="336"/>
    </location>
</feature>